<keyword evidence="2" id="KW-1185">Reference proteome</keyword>
<gene>
    <name evidence="1" type="ORF">ILYODFUR_011535</name>
</gene>
<organism evidence="1 2">
    <name type="scientific">Ilyodon furcidens</name>
    <name type="common">goldbreast splitfin</name>
    <dbReference type="NCBI Taxonomy" id="33524"/>
    <lineage>
        <taxon>Eukaryota</taxon>
        <taxon>Metazoa</taxon>
        <taxon>Chordata</taxon>
        <taxon>Craniata</taxon>
        <taxon>Vertebrata</taxon>
        <taxon>Euteleostomi</taxon>
        <taxon>Actinopterygii</taxon>
        <taxon>Neopterygii</taxon>
        <taxon>Teleostei</taxon>
        <taxon>Neoteleostei</taxon>
        <taxon>Acanthomorphata</taxon>
        <taxon>Ovalentaria</taxon>
        <taxon>Atherinomorphae</taxon>
        <taxon>Cyprinodontiformes</taxon>
        <taxon>Goodeidae</taxon>
        <taxon>Ilyodon</taxon>
    </lineage>
</organism>
<dbReference type="EMBL" id="JAHRIQ010093558">
    <property type="protein sequence ID" value="MEQ2251501.1"/>
    <property type="molecule type" value="Genomic_DNA"/>
</dbReference>
<dbReference type="Proteomes" id="UP001482620">
    <property type="component" value="Unassembled WGS sequence"/>
</dbReference>
<evidence type="ECO:0000313" key="2">
    <source>
        <dbReference type="Proteomes" id="UP001482620"/>
    </source>
</evidence>
<name>A0ABV0V321_9TELE</name>
<evidence type="ECO:0000313" key="1">
    <source>
        <dbReference type="EMBL" id="MEQ2251501.1"/>
    </source>
</evidence>
<protein>
    <submittedName>
        <fullName evidence="1">Uncharacterized protein</fullName>
    </submittedName>
</protein>
<reference evidence="1 2" key="1">
    <citation type="submission" date="2021-06" db="EMBL/GenBank/DDBJ databases">
        <authorList>
            <person name="Palmer J.M."/>
        </authorList>
    </citation>
    <scope>NUCLEOTIDE SEQUENCE [LARGE SCALE GENOMIC DNA]</scope>
    <source>
        <strain evidence="2">if_2019</strain>
        <tissue evidence="1">Muscle</tissue>
    </source>
</reference>
<comment type="caution">
    <text evidence="1">The sequence shown here is derived from an EMBL/GenBank/DDBJ whole genome shotgun (WGS) entry which is preliminary data.</text>
</comment>
<sequence length="129" mass="14191">MLRGSGAAESQLSFVSPSLLVSTLKIILICRPMRRSMRVRVKTHHPCNLLRSLLSHELLFPAAEFPCPARKHKLDSPDMLSAASVSDSFREQSNTLTCCHLCVFCCCPDVCLCVSPMSTCTLVFTAMSV</sequence>
<proteinExistence type="predicted"/>
<accession>A0ABV0V321</accession>